<proteinExistence type="predicted"/>
<reference evidence="1" key="1">
    <citation type="submission" date="2018-05" db="EMBL/GenBank/DDBJ databases">
        <authorList>
            <person name="Lanie J.A."/>
            <person name="Ng W.-L."/>
            <person name="Kazmierczak K.M."/>
            <person name="Andrzejewski T.M."/>
            <person name="Davidsen T.M."/>
            <person name="Wayne K.J."/>
            <person name="Tettelin H."/>
            <person name="Glass J.I."/>
            <person name="Rusch D."/>
            <person name="Podicherti R."/>
            <person name="Tsui H.-C.T."/>
            <person name="Winkler M.E."/>
        </authorList>
    </citation>
    <scope>NUCLEOTIDE SEQUENCE</scope>
</reference>
<gene>
    <name evidence="1" type="ORF">METZ01_LOCUS83203</name>
</gene>
<name>A0A381UQB4_9ZZZZ</name>
<sequence>MSNTERNKKLFGRRIEQLKVIVEDESYIPKGSSNGYHDFVKSMYLALISGRKITPKMESAITKIVKSYAKTLNPEYRKEKLDYTENTIAKLNMIKRRLDECNYTRNYTSEKLYFLESIEKQVYSRGSLSIKQRKALNKMYTQFTKKIGKNEKFEKKIEKVKKSLDFNENMS</sequence>
<organism evidence="1">
    <name type="scientific">marine metagenome</name>
    <dbReference type="NCBI Taxonomy" id="408172"/>
    <lineage>
        <taxon>unclassified sequences</taxon>
        <taxon>metagenomes</taxon>
        <taxon>ecological metagenomes</taxon>
    </lineage>
</organism>
<dbReference type="EMBL" id="UINC01006910">
    <property type="protein sequence ID" value="SVA30349.1"/>
    <property type="molecule type" value="Genomic_DNA"/>
</dbReference>
<accession>A0A381UQB4</accession>
<protein>
    <submittedName>
        <fullName evidence="1">Uncharacterized protein</fullName>
    </submittedName>
</protein>
<evidence type="ECO:0000313" key="1">
    <source>
        <dbReference type="EMBL" id="SVA30349.1"/>
    </source>
</evidence>
<dbReference type="AlphaFoldDB" id="A0A381UQB4"/>